<keyword evidence="1" id="KW-0812">Transmembrane</keyword>
<feature type="transmembrane region" description="Helical" evidence="1">
    <location>
        <begin position="37"/>
        <end position="56"/>
    </location>
</feature>
<proteinExistence type="predicted"/>
<keyword evidence="1" id="KW-1133">Transmembrane helix</keyword>
<dbReference type="AlphaFoldDB" id="H1Z2E3"/>
<evidence type="ECO:0000256" key="1">
    <source>
        <dbReference type="SAM" id="Phobius"/>
    </source>
</evidence>
<keyword evidence="3" id="KW-1185">Reference proteome</keyword>
<evidence type="ECO:0000313" key="3">
    <source>
        <dbReference type="Proteomes" id="UP000005741"/>
    </source>
</evidence>
<sequence length="166" mass="18433">METEIYLPSNYLLMNTFRTVVIGVCIAATLFLGMINLLFIGFGVIITGTIIMAFIINDSGKKVGERPLVIPYVSDDKRKIVLANIGNHPALDVKGEIKKKDISFSAGKIEPDGVFDYSAENLEGSANIYLSYKNEDGKEYTGTHKLIFGMDEEYDPTKPMFNMFGD</sequence>
<protein>
    <submittedName>
        <fullName evidence="2">Uncharacterized protein</fullName>
    </submittedName>
</protein>
<accession>H1Z2E3</accession>
<keyword evidence="1" id="KW-0472">Membrane</keyword>
<organism evidence="2 3">
    <name type="scientific">Methanoplanus limicola DSM 2279</name>
    <dbReference type="NCBI Taxonomy" id="937775"/>
    <lineage>
        <taxon>Archaea</taxon>
        <taxon>Methanobacteriati</taxon>
        <taxon>Methanobacteriota</taxon>
        <taxon>Stenosarchaea group</taxon>
        <taxon>Methanomicrobia</taxon>
        <taxon>Methanomicrobiales</taxon>
        <taxon>Methanomicrobiaceae</taxon>
        <taxon>Methanoplanus</taxon>
    </lineage>
</organism>
<gene>
    <name evidence="2" type="ORF">Metlim_1360</name>
</gene>
<name>H1Z2E3_9EURY</name>
<dbReference type="EMBL" id="CM001436">
    <property type="protein sequence ID" value="EHQ35469.1"/>
    <property type="molecule type" value="Genomic_DNA"/>
</dbReference>
<evidence type="ECO:0000313" key="2">
    <source>
        <dbReference type="EMBL" id="EHQ35469.1"/>
    </source>
</evidence>
<dbReference type="Proteomes" id="UP000005741">
    <property type="component" value="Chromosome"/>
</dbReference>
<dbReference type="InParanoid" id="H1Z2E3"/>
<reference evidence="2 3" key="1">
    <citation type="submission" date="2011-10" db="EMBL/GenBank/DDBJ databases">
        <title>The Improved High-Quality Draft genome of Methanoplanus limicola DSM 2279.</title>
        <authorList>
            <consortium name="US DOE Joint Genome Institute (JGI-PGF)"/>
            <person name="Lucas S."/>
            <person name="Copeland A."/>
            <person name="Lapidus A."/>
            <person name="Glavina del Rio T."/>
            <person name="Dalin E."/>
            <person name="Tice H."/>
            <person name="Bruce D."/>
            <person name="Goodwin L."/>
            <person name="Pitluck S."/>
            <person name="Peters L."/>
            <person name="Mikhailova N."/>
            <person name="Lu M."/>
            <person name="Kyrpides N."/>
            <person name="Mavromatis K."/>
            <person name="Ivanova N."/>
            <person name="Markowitz V."/>
            <person name="Cheng J.-F."/>
            <person name="Hugenholtz P."/>
            <person name="Woyke T."/>
            <person name="Wu D."/>
            <person name="Wirth R."/>
            <person name="Brambilla E.-M."/>
            <person name="Klenk H.-P."/>
            <person name="Eisen J.A."/>
        </authorList>
    </citation>
    <scope>NUCLEOTIDE SEQUENCE [LARGE SCALE GENOMIC DNA]</scope>
    <source>
        <strain evidence="2 3">DSM 2279</strain>
    </source>
</reference>
<dbReference type="RefSeq" id="WP_004077222.1">
    <property type="nucleotide sequence ID" value="NZ_CM001436.1"/>
</dbReference>
<dbReference type="HOGENOM" id="CLU_1718236_0_0_2"/>